<keyword evidence="2" id="KW-1185">Reference proteome</keyword>
<dbReference type="AlphaFoldDB" id="A0A1J1I7Q4"/>
<proteinExistence type="predicted"/>
<evidence type="ECO:0000313" key="1">
    <source>
        <dbReference type="EMBL" id="CRK94433.1"/>
    </source>
</evidence>
<organism evidence="1 2">
    <name type="scientific">Clunio marinus</name>
    <dbReference type="NCBI Taxonomy" id="568069"/>
    <lineage>
        <taxon>Eukaryota</taxon>
        <taxon>Metazoa</taxon>
        <taxon>Ecdysozoa</taxon>
        <taxon>Arthropoda</taxon>
        <taxon>Hexapoda</taxon>
        <taxon>Insecta</taxon>
        <taxon>Pterygota</taxon>
        <taxon>Neoptera</taxon>
        <taxon>Endopterygota</taxon>
        <taxon>Diptera</taxon>
        <taxon>Nematocera</taxon>
        <taxon>Chironomoidea</taxon>
        <taxon>Chironomidae</taxon>
        <taxon>Clunio</taxon>
    </lineage>
</organism>
<dbReference type="Proteomes" id="UP000183832">
    <property type="component" value="Unassembled WGS sequence"/>
</dbReference>
<accession>A0A1J1I7Q4</accession>
<protein>
    <submittedName>
        <fullName evidence="1">CLUMA_CG007940, isoform A</fullName>
    </submittedName>
</protein>
<sequence length="67" mass="7655">MELLKFKFLCGNFLSQFSAQPRQHSSHKKKEGPIFGHFAAKRDKEARTKCDLIGVVPNNDLRNCLAH</sequence>
<gene>
    <name evidence="1" type="ORF">CLUMA_CG007940</name>
</gene>
<reference evidence="1 2" key="1">
    <citation type="submission" date="2015-04" db="EMBL/GenBank/DDBJ databases">
        <authorList>
            <person name="Syromyatnikov M.Y."/>
            <person name="Popov V.N."/>
        </authorList>
    </citation>
    <scope>NUCLEOTIDE SEQUENCE [LARGE SCALE GENOMIC DNA]</scope>
</reference>
<evidence type="ECO:0000313" key="2">
    <source>
        <dbReference type="Proteomes" id="UP000183832"/>
    </source>
</evidence>
<dbReference type="EMBL" id="CVRI01000038">
    <property type="protein sequence ID" value="CRK94433.1"/>
    <property type="molecule type" value="Genomic_DNA"/>
</dbReference>
<name>A0A1J1I7Q4_9DIPT</name>